<comment type="caution">
    <text evidence="3">The sequence shown here is derived from an EMBL/GenBank/DDBJ whole genome shotgun (WGS) entry which is preliminary data.</text>
</comment>
<evidence type="ECO:0000313" key="4">
    <source>
        <dbReference type="Proteomes" id="UP000002748"/>
    </source>
</evidence>
<dbReference type="PANTHER" id="PTHR38116:SF9">
    <property type="entry name" value="BZIP DOMAIN-CONTAINING PROTEIN"/>
    <property type="match status" value="1"/>
</dbReference>
<evidence type="ECO:0000256" key="1">
    <source>
        <dbReference type="SAM" id="MobiDB-lite"/>
    </source>
</evidence>
<organism evidence="3 4">
    <name type="scientific">Trichosporon asahii var. asahii (strain ATCC 90039 / CBS 2479 / JCM 2466 / KCTC 7840 / NBRC 103889/ NCYC 2677 / UAMH 7654)</name>
    <name type="common">Yeast</name>
    <dbReference type="NCBI Taxonomy" id="1186058"/>
    <lineage>
        <taxon>Eukaryota</taxon>
        <taxon>Fungi</taxon>
        <taxon>Dikarya</taxon>
        <taxon>Basidiomycota</taxon>
        <taxon>Agaricomycotina</taxon>
        <taxon>Tremellomycetes</taxon>
        <taxon>Trichosporonales</taxon>
        <taxon>Trichosporonaceae</taxon>
        <taxon>Trichosporon</taxon>
    </lineage>
</organism>
<dbReference type="HOGENOM" id="CLU_042441_0_0_1"/>
<dbReference type="Pfam" id="PF11905">
    <property type="entry name" value="DUF3425"/>
    <property type="match status" value="1"/>
</dbReference>
<feature type="compositionally biased region" description="Low complexity" evidence="1">
    <location>
        <begin position="224"/>
        <end position="239"/>
    </location>
</feature>
<dbReference type="AlphaFoldDB" id="J4U8X4"/>
<feature type="compositionally biased region" description="Basic and acidic residues" evidence="1">
    <location>
        <begin position="211"/>
        <end position="222"/>
    </location>
</feature>
<feature type="region of interest" description="Disordered" evidence="1">
    <location>
        <begin position="168"/>
        <end position="242"/>
    </location>
</feature>
<feature type="compositionally biased region" description="Basic and acidic residues" evidence="1">
    <location>
        <begin position="31"/>
        <end position="44"/>
    </location>
</feature>
<feature type="region of interest" description="Disordered" evidence="1">
    <location>
        <begin position="1"/>
        <end position="62"/>
    </location>
</feature>
<dbReference type="InterPro" id="IPR021833">
    <property type="entry name" value="DUF3425"/>
</dbReference>
<feature type="compositionally biased region" description="Polar residues" evidence="1">
    <location>
        <begin position="45"/>
        <end position="60"/>
    </location>
</feature>
<dbReference type="Proteomes" id="UP000002748">
    <property type="component" value="Unassembled WGS sequence"/>
</dbReference>
<dbReference type="InterPro" id="IPR046347">
    <property type="entry name" value="bZIP_sf"/>
</dbReference>
<dbReference type="RefSeq" id="XP_014178075.1">
    <property type="nucleotide sequence ID" value="XM_014322600.1"/>
</dbReference>
<dbReference type="PANTHER" id="PTHR38116">
    <property type="entry name" value="CHROMOSOME 7, WHOLE GENOME SHOTGUN SEQUENCE"/>
    <property type="match status" value="1"/>
</dbReference>
<dbReference type="PROSITE" id="PS00036">
    <property type="entry name" value="BZIP_BASIC"/>
    <property type="match status" value="1"/>
</dbReference>
<feature type="compositionally biased region" description="Low complexity" evidence="1">
    <location>
        <begin position="274"/>
        <end position="284"/>
    </location>
</feature>
<dbReference type="KEGG" id="tasa:A1Q1_04223"/>
<dbReference type="InterPro" id="IPR004827">
    <property type="entry name" value="bZIP"/>
</dbReference>
<dbReference type="GO" id="GO:0003700">
    <property type="term" value="F:DNA-binding transcription factor activity"/>
    <property type="evidence" value="ECO:0007669"/>
    <property type="project" value="InterPro"/>
</dbReference>
<sequence length="526" mass="57351">MPPKRQHTQDDDESREGSSVAGDHLEEEMDGKDKKSSGNRERHVQYSNHADSASSSQIRKAQNRIAQREFRLRKQIRDLEARVEVLSGDKEERVELMLLLIRNLLKENKELRGMLKNMASFVGEGLGSCLPRLGLSNEQLESILNRADSDTAYEAFVSFKASKELGEANPGIPLGQVRKRGDSTAEPGSSAGAGSLIGTPLSAAAQAKRKRESEGGDSDKRVRGATPASTPGSSGAGASNPVNHGEMWNFLFTTEATAVGGPGPSAFPGLYTGPPGATTQQATMPAPPPQAPGQMTGVAGLSPESERNNLRSAVAQLTSSDKAPLDRQGSVIVTEPNNMTRGQVEERRRMQEELRQSMEGEEAAERKTEALQLITYHLNNFRINHEYMLPPSLRPTPVQQTIPHEHAIDGILFPSVRDRMILLRGRYDLLEAFHGYVTEFTLHGDDALDHRNWEASEKWLTQFKILVDDEVYAITNRWRATRGLPPLKRDTRDAEVNAASAAGAGLGSGAGLAAELMQSAQPQPQA</sequence>
<dbReference type="EMBL" id="ALBS01000266">
    <property type="protein sequence ID" value="EJT46980.1"/>
    <property type="molecule type" value="Genomic_DNA"/>
</dbReference>
<proteinExistence type="predicted"/>
<feature type="domain" description="BZIP" evidence="2">
    <location>
        <begin position="59"/>
        <end position="73"/>
    </location>
</feature>
<dbReference type="GeneID" id="25987736"/>
<gene>
    <name evidence="3" type="ORF">A1Q1_04223</name>
</gene>
<dbReference type="SUPFAM" id="SSF57959">
    <property type="entry name" value="Leucine zipper domain"/>
    <property type="match status" value="1"/>
</dbReference>
<evidence type="ECO:0000313" key="3">
    <source>
        <dbReference type="EMBL" id="EJT46980.1"/>
    </source>
</evidence>
<protein>
    <recommendedName>
        <fullName evidence="2">BZIP domain-containing protein</fullName>
    </recommendedName>
</protein>
<dbReference type="OrthoDB" id="2245989at2759"/>
<reference evidence="3 4" key="1">
    <citation type="journal article" date="2012" name="Eukaryot. Cell">
        <title>Draft genome sequence of CBS 2479, the standard type strain of Trichosporon asahii.</title>
        <authorList>
            <person name="Yang R.Y."/>
            <person name="Li H.T."/>
            <person name="Zhu H."/>
            <person name="Zhou G.P."/>
            <person name="Wang M."/>
            <person name="Wang L."/>
        </authorList>
    </citation>
    <scope>NUCLEOTIDE SEQUENCE [LARGE SCALE GENOMIC DNA]</scope>
    <source>
        <strain evidence="4">ATCC 90039 / CBS 2479 / JCM 2466 / KCTC 7840 / NCYC 2677 / UAMH 7654</strain>
    </source>
</reference>
<dbReference type="CDD" id="cd14688">
    <property type="entry name" value="bZIP_YAP"/>
    <property type="match status" value="1"/>
</dbReference>
<dbReference type="VEuPathDB" id="FungiDB:A1Q1_04223"/>
<evidence type="ECO:0000259" key="2">
    <source>
        <dbReference type="PROSITE" id="PS00036"/>
    </source>
</evidence>
<feature type="region of interest" description="Disordered" evidence="1">
    <location>
        <begin position="261"/>
        <end position="303"/>
    </location>
</feature>
<name>J4U8X4_TRIAS</name>
<accession>J4U8X4</accession>
<dbReference type="Gene3D" id="1.20.5.170">
    <property type="match status" value="1"/>
</dbReference>